<evidence type="ECO:0000256" key="2">
    <source>
        <dbReference type="ARBA" id="ARBA00022692"/>
    </source>
</evidence>
<dbReference type="PANTHER" id="PTHR30441:SF8">
    <property type="entry name" value="DUF748 DOMAIN-CONTAINING PROTEIN"/>
    <property type="match status" value="1"/>
</dbReference>
<reference evidence="7 8" key="1">
    <citation type="submission" date="2014-04" db="EMBL/GenBank/DDBJ databases">
        <authorList>
            <person name="Sears C."/>
            <person name="Carroll K."/>
            <person name="Sack B.R."/>
            <person name="Qadri F."/>
            <person name="Myers L.L."/>
            <person name="Chung G.-T."/>
            <person name="Escheverria P."/>
            <person name="Fraser C.M."/>
            <person name="Sadzewicz L."/>
            <person name="Shefchek K.A."/>
            <person name="Tallon L."/>
            <person name="Das S.P."/>
            <person name="Daugherty S."/>
            <person name="Mongodin E.F."/>
        </authorList>
    </citation>
    <scope>NUCLEOTIDE SEQUENCE [LARGE SCALE GENOMIC DNA]</scope>
    <source>
        <strain evidence="8">3775 SL(B) 10 (iv)</strain>
    </source>
</reference>
<dbReference type="InterPro" id="IPR052894">
    <property type="entry name" value="AsmA-related"/>
</dbReference>
<keyword evidence="3 5" id="KW-1133">Transmembrane helix</keyword>
<organism evidence="7 8">
    <name type="scientific">Phocaeicola vulgatus str. 3775 SL</name>
    <name type="common">B</name>
    <name type="synonym">iv</name>
    <dbReference type="NCBI Taxonomy" id="1339350"/>
    <lineage>
        <taxon>Bacteria</taxon>
        <taxon>Pseudomonadati</taxon>
        <taxon>Bacteroidota</taxon>
        <taxon>Bacteroidia</taxon>
        <taxon>Bacteroidales</taxon>
        <taxon>Bacteroidaceae</taxon>
        <taxon>Phocaeicola</taxon>
    </lineage>
</organism>
<dbReference type="Pfam" id="PF04357">
    <property type="entry name" value="TamB"/>
    <property type="match status" value="1"/>
</dbReference>
<evidence type="ECO:0000313" key="7">
    <source>
        <dbReference type="EMBL" id="KDS27528.1"/>
    </source>
</evidence>
<name>A0A078QWU2_PHOVU</name>
<gene>
    <name evidence="7" type="ORF">M097_3885</name>
</gene>
<sequence>MISSKSLKYTVRILLGTLIGVYLGIIVLLNIPYVQGKLSVFVTKELKNILNTEVSVGRIDMGLLNRIIVEDVLLHDRKNQEMLKVARLSAKFDLLPLLNGKVTISSVQLFGFTVNLNRETPESAPNFQFVLDAFASKDTVKTKSNLDLRINSVLIRRGRVTYDILSEPETPGKFNAHHLSVKNLAATLSLKALRSDSLNAAIRRVSFDEQCGFSLQKFAMKVTANNKRLDIKDFGVELSNTALKIDSLTLKYDSLPELPQMTENVRYDGSLKASVILKDLAPFVPALSRFEEPLDLNLVFSGHGKHLDCPTLRLTNHHGLMIAGEAALSNWDAGMDMYIYGKLGNLTMTKEGINVLMTNLTGKVPPILQRLDYIRFNGEAAGYLHDLTLTGLFHTGAGMVKTDVMMSIDEQSMSRTYSGSVASADLDLGKLLNQEKKFGKVDFNVELKGFNYKNRYPESYIKGIISSFEYSQYQYENIMLDGVYKDGGFNGRLSMDDANGSVQIDGNFNVAKTIPDFNLKASVKNLRPHDLHLSDKYENASISLGLTADFTGKSIDDMNGRISLDSLQLNAPDEGGCFLDNLTITAGQVSGEKELRINSSFMTAVIRGDYSYHTIPASVVKTVQRYIPSLLTIKDNMPEPHNNFQFDICLENAEVLSKLFQIPLELYLPASLKGYFNDGEEKLHVEGHFPEFRYNGTRYDSGVLFCENPSDRFKCSLRGGMLMKSGAMLNFSVEANAKNDHLETTINWGNNTDVTYGGKFAADTRFFKTEGPHPILQADINIQPTKVVLNDTVWNIHPSHIAIDSGRVFIDNFLFEHEDQYLRIDGKLTKKESDSCRVDLRNIKLDYVLDIVQFDDVEFGGLVTGKVHLKSVMKNPVMRTRLNVHKFCLNRSLLGEADIAGVWDKELGGVRLDAQIAEKGISSTHVTGYVSPKLKGLDLSIRADSTNLGFLQPFIEGIFSEINGRVNGNVRLYGDFKHLDLEGEVRAKMDAKIDVLNTYFQIRDDSIHISSGSLDFRNVKVYDREGHDGLVNGYLHHTKLKNLMYHFNIRGNNLLMYNTYEAGNMPFYGKVYGTGNVVLDGGNNAMTVDASLTTGNNTSFTYITGVTTEAASNQFITFVDKTPKSIHDNVETNLYHHSNVRKTKEDDGPPMDLRINMLIEATPSATMKIIMDPVAGDNITATGNGNLQVNFFNKGDFRMFGSYVIDQGMYKLSMQEVIRKDFTLKSGGTVTFSGDPYQANLDLQAVYTVNSASLSDLVVDPSRNQGTVKVNCLMNLTGNLSNPDIKFDLELPTVSEEDRELVRSATSTEEQMNTQIIYLLGIGKFYTYDYANNDQSSNATSSLAFSTLSGQLNNMLSQWMGNKNWNIGANLSTGEKGWTDVEAEAMLSGRLLNNRLMINGNFGYKENVMANSNFVGDFEAIWLLTKNGDFRLRGYNQTNDRYFTKSTLTTQGVGLMYKKDFNTWDELFRWFLWKRRKSSLQKRSDD</sequence>
<evidence type="ECO:0000256" key="3">
    <source>
        <dbReference type="ARBA" id="ARBA00022989"/>
    </source>
</evidence>
<evidence type="ECO:0000256" key="1">
    <source>
        <dbReference type="ARBA" id="ARBA00004167"/>
    </source>
</evidence>
<keyword evidence="2 5" id="KW-0812">Transmembrane</keyword>
<dbReference type="GO" id="GO:0005886">
    <property type="term" value="C:plasma membrane"/>
    <property type="evidence" value="ECO:0007669"/>
    <property type="project" value="InterPro"/>
</dbReference>
<dbReference type="PANTHER" id="PTHR30441">
    <property type="entry name" value="DUF748 DOMAIN-CONTAINING PROTEIN"/>
    <property type="match status" value="1"/>
</dbReference>
<feature type="domain" description="Translocation and assembly module TamB C-terminal" evidence="6">
    <location>
        <begin position="1025"/>
        <end position="1461"/>
    </location>
</feature>
<evidence type="ECO:0000313" key="8">
    <source>
        <dbReference type="Proteomes" id="UP000028134"/>
    </source>
</evidence>
<proteinExistence type="predicted"/>
<dbReference type="PATRIC" id="fig|1339350.3.peg.3703"/>
<dbReference type="GO" id="GO:0009306">
    <property type="term" value="P:protein secretion"/>
    <property type="evidence" value="ECO:0007669"/>
    <property type="project" value="InterPro"/>
</dbReference>
<keyword evidence="4 5" id="KW-0472">Membrane</keyword>
<dbReference type="RefSeq" id="WP_032946282.1">
    <property type="nucleotide sequence ID" value="NZ_JNHI01000029.1"/>
</dbReference>
<accession>A0A078QWU2</accession>
<dbReference type="InterPro" id="IPR007452">
    <property type="entry name" value="TamB_C"/>
</dbReference>
<comment type="caution">
    <text evidence="7">The sequence shown here is derived from an EMBL/GenBank/DDBJ whole genome shotgun (WGS) entry which is preliminary data.</text>
</comment>
<evidence type="ECO:0000256" key="5">
    <source>
        <dbReference type="SAM" id="Phobius"/>
    </source>
</evidence>
<comment type="subcellular location">
    <subcellularLocation>
        <location evidence="1">Membrane</location>
        <topology evidence="1">Single-pass membrane protein</topology>
    </subcellularLocation>
</comment>
<evidence type="ECO:0000256" key="4">
    <source>
        <dbReference type="ARBA" id="ARBA00023136"/>
    </source>
</evidence>
<evidence type="ECO:0000259" key="6">
    <source>
        <dbReference type="Pfam" id="PF04357"/>
    </source>
</evidence>
<protein>
    <recommendedName>
        <fullName evidence="6">Translocation and assembly module TamB C-terminal domain-containing protein</fullName>
    </recommendedName>
</protein>
<dbReference type="Proteomes" id="UP000028134">
    <property type="component" value="Unassembled WGS sequence"/>
</dbReference>
<dbReference type="EMBL" id="JNHI01000029">
    <property type="protein sequence ID" value="KDS27528.1"/>
    <property type="molecule type" value="Genomic_DNA"/>
</dbReference>
<dbReference type="GO" id="GO:0090313">
    <property type="term" value="P:regulation of protein targeting to membrane"/>
    <property type="evidence" value="ECO:0007669"/>
    <property type="project" value="TreeGrafter"/>
</dbReference>
<feature type="transmembrane region" description="Helical" evidence="5">
    <location>
        <begin position="12"/>
        <end position="34"/>
    </location>
</feature>